<comment type="caution">
    <text evidence="7">The sequence shown here is derived from an EMBL/GenBank/DDBJ whole genome shotgun (WGS) entry which is preliminary data.</text>
</comment>
<evidence type="ECO:0000256" key="3">
    <source>
        <dbReference type="ARBA" id="ARBA00022960"/>
    </source>
</evidence>
<gene>
    <name evidence="7" type="primary">mreC_13</name>
    <name evidence="7" type="ORF">SDC9_121784</name>
</gene>
<sequence length="293" mass="31283">MSKKSVLAVIAVAIAFLLLALAVQGRARLPWLDRAIVAIAAPVNEKLVAISNNADSVRNFFAALTTMQEENKKLKAEVETLRYANIQMAEIWAENQRLSNLLQYKNDAKNQKLQTAKVIGKNIGDIKDTVLINIGSNAGIRDNMAVVNASGFVGIVDETYPDASRVLLITSPRCKAGGIVLRANSRVVGVVNGMAGGDTILQMSNMARDADIVEGDIILTSGFGGNHPSGLVIGTVSEVSLNVGGLLKQAKIVPAVDYGRLEEVMVVTDYQNPSDLIKSDKDTNKQQSGGPVK</sequence>
<dbReference type="AlphaFoldDB" id="A0A645CCY9"/>
<reference evidence="7" key="1">
    <citation type="submission" date="2019-08" db="EMBL/GenBank/DDBJ databases">
        <authorList>
            <person name="Kucharzyk K."/>
            <person name="Murdoch R.W."/>
            <person name="Higgins S."/>
            <person name="Loffler F."/>
        </authorList>
    </citation>
    <scope>NUCLEOTIDE SEQUENCE</scope>
</reference>
<evidence type="ECO:0000259" key="6">
    <source>
        <dbReference type="Pfam" id="PF04085"/>
    </source>
</evidence>
<name>A0A645CCY9_9ZZZZ</name>
<dbReference type="InterPro" id="IPR042177">
    <property type="entry name" value="Cell/Rod_1"/>
</dbReference>
<organism evidence="7">
    <name type="scientific">bioreactor metagenome</name>
    <dbReference type="NCBI Taxonomy" id="1076179"/>
    <lineage>
        <taxon>unclassified sequences</taxon>
        <taxon>metagenomes</taxon>
        <taxon>ecological metagenomes</taxon>
    </lineage>
</organism>
<evidence type="ECO:0000313" key="7">
    <source>
        <dbReference type="EMBL" id="MPM74795.1"/>
    </source>
</evidence>
<dbReference type="GO" id="GO:0005886">
    <property type="term" value="C:plasma membrane"/>
    <property type="evidence" value="ECO:0007669"/>
    <property type="project" value="TreeGrafter"/>
</dbReference>
<dbReference type="NCBIfam" id="TIGR00219">
    <property type="entry name" value="mreC"/>
    <property type="match status" value="1"/>
</dbReference>
<dbReference type="InterPro" id="IPR007221">
    <property type="entry name" value="MreC"/>
</dbReference>
<keyword evidence="5" id="KW-0175">Coiled coil</keyword>
<feature type="coiled-coil region" evidence="5">
    <location>
        <begin position="57"/>
        <end position="84"/>
    </location>
</feature>
<evidence type="ECO:0000256" key="1">
    <source>
        <dbReference type="ARBA" id="ARBA00009369"/>
    </source>
</evidence>
<evidence type="ECO:0000256" key="4">
    <source>
        <dbReference type="ARBA" id="ARBA00032089"/>
    </source>
</evidence>
<dbReference type="PANTHER" id="PTHR34138:SF1">
    <property type="entry name" value="CELL SHAPE-DETERMINING PROTEIN MREC"/>
    <property type="match status" value="1"/>
</dbReference>
<dbReference type="InterPro" id="IPR042175">
    <property type="entry name" value="Cell/Rod_MreC_2"/>
</dbReference>
<dbReference type="Gene3D" id="2.40.10.350">
    <property type="entry name" value="Rod shape-determining protein MreC, domain 2"/>
    <property type="match status" value="1"/>
</dbReference>
<dbReference type="PIRSF" id="PIRSF038471">
    <property type="entry name" value="MreC"/>
    <property type="match status" value="1"/>
</dbReference>
<comment type="similarity">
    <text evidence="1">Belongs to the MreC family.</text>
</comment>
<evidence type="ECO:0000256" key="2">
    <source>
        <dbReference type="ARBA" id="ARBA00013855"/>
    </source>
</evidence>
<keyword evidence="3" id="KW-0133">Cell shape</keyword>
<proteinExistence type="inferred from homology"/>
<dbReference type="Gene3D" id="2.40.10.340">
    <property type="entry name" value="Rod shape-determining protein MreC, domain 1"/>
    <property type="match status" value="1"/>
</dbReference>
<dbReference type="PANTHER" id="PTHR34138">
    <property type="entry name" value="CELL SHAPE-DETERMINING PROTEIN MREC"/>
    <property type="match status" value="1"/>
</dbReference>
<dbReference type="EMBL" id="VSSQ01026199">
    <property type="protein sequence ID" value="MPM74795.1"/>
    <property type="molecule type" value="Genomic_DNA"/>
</dbReference>
<dbReference type="GO" id="GO:0008360">
    <property type="term" value="P:regulation of cell shape"/>
    <property type="evidence" value="ECO:0007669"/>
    <property type="project" value="UniProtKB-KW"/>
</dbReference>
<protein>
    <recommendedName>
        <fullName evidence="2">Cell shape-determining protein MreC</fullName>
    </recommendedName>
    <alternativeName>
        <fullName evidence="4">Cell shape protein MreC</fullName>
    </alternativeName>
</protein>
<dbReference type="Pfam" id="PF04085">
    <property type="entry name" value="MreC"/>
    <property type="match status" value="1"/>
</dbReference>
<evidence type="ECO:0000256" key="5">
    <source>
        <dbReference type="SAM" id="Coils"/>
    </source>
</evidence>
<accession>A0A645CCY9</accession>
<feature type="domain" description="Rod shape-determining protein MreC beta-barrel core" evidence="6">
    <location>
        <begin position="118"/>
        <end position="267"/>
    </location>
</feature>
<dbReference type="InterPro" id="IPR055342">
    <property type="entry name" value="MreC_beta-barrel_core"/>
</dbReference>